<dbReference type="AlphaFoldDB" id="A0A1R1LD29"/>
<sequence>MVNEIPDRSDDGQIVNPELQYEPNASGTDDDIARDEADEANDMRFAEEEEAIARQARGEDEPQISEGAKDIAGD</sequence>
<evidence type="ECO:0000313" key="3">
    <source>
        <dbReference type="Proteomes" id="UP000187085"/>
    </source>
</evidence>
<name>A0A1R1LD29_9MICC</name>
<keyword evidence="3" id="KW-1185">Reference proteome</keyword>
<evidence type="ECO:0000313" key="2">
    <source>
        <dbReference type="EMBL" id="OMH25427.1"/>
    </source>
</evidence>
<evidence type="ECO:0000256" key="1">
    <source>
        <dbReference type="SAM" id="MobiDB-lite"/>
    </source>
</evidence>
<accession>A0A1R1LD29</accession>
<dbReference type="Proteomes" id="UP000187085">
    <property type="component" value="Unassembled WGS sequence"/>
</dbReference>
<feature type="region of interest" description="Disordered" evidence="1">
    <location>
        <begin position="53"/>
        <end position="74"/>
    </location>
</feature>
<dbReference type="RefSeq" id="WP_076703135.1">
    <property type="nucleotide sequence ID" value="NZ_MRDE01000026.1"/>
</dbReference>
<organism evidence="2 3">
    <name type="scientific">Tersicoccus phoenicis</name>
    <dbReference type="NCBI Taxonomy" id="554083"/>
    <lineage>
        <taxon>Bacteria</taxon>
        <taxon>Bacillati</taxon>
        <taxon>Actinomycetota</taxon>
        <taxon>Actinomycetes</taxon>
        <taxon>Micrococcales</taxon>
        <taxon>Micrococcaceae</taxon>
        <taxon>Tersicoccus</taxon>
    </lineage>
</organism>
<proteinExistence type="predicted"/>
<reference evidence="2 3" key="1">
    <citation type="submission" date="2016-12" db="EMBL/GenBank/DDBJ databases">
        <title>Draft genome of Tersicoccus phoenicis 1P05MA.</title>
        <authorList>
            <person name="Nakajima Y."/>
            <person name="Yoshizawa S."/>
            <person name="Nakamura K."/>
            <person name="Ogura Y."/>
            <person name="Hayashi T."/>
            <person name="Kogure K."/>
        </authorList>
    </citation>
    <scope>NUCLEOTIDE SEQUENCE [LARGE SCALE GENOMIC DNA]</scope>
    <source>
        <strain evidence="2 3">1p05MA</strain>
    </source>
</reference>
<feature type="compositionally biased region" description="Acidic residues" evidence="1">
    <location>
        <begin position="28"/>
        <end position="38"/>
    </location>
</feature>
<comment type="caution">
    <text evidence="2">The sequence shown here is derived from an EMBL/GenBank/DDBJ whole genome shotgun (WGS) entry which is preliminary data.</text>
</comment>
<gene>
    <name evidence="2" type="ORF">BKD30_05875</name>
</gene>
<protein>
    <submittedName>
        <fullName evidence="2">Uncharacterized protein</fullName>
    </submittedName>
</protein>
<dbReference type="STRING" id="554083.BKD30_05875"/>
<feature type="region of interest" description="Disordered" evidence="1">
    <location>
        <begin position="1"/>
        <end position="38"/>
    </location>
</feature>
<dbReference type="EMBL" id="MRDE01000026">
    <property type="protein sequence ID" value="OMH25427.1"/>
    <property type="molecule type" value="Genomic_DNA"/>
</dbReference>
<feature type="compositionally biased region" description="Basic and acidic residues" evidence="1">
    <location>
        <begin position="1"/>
        <end position="11"/>
    </location>
</feature>